<gene>
    <name evidence="3" type="ordered locus">Plabr_2590</name>
</gene>
<protein>
    <recommendedName>
        <fullName evidence="2">DUF1559 domain-containing protein</fullName>
    </recommendedName>
</protein>
<dbReference type="HOGENOM" id="CLU_041661_0_0_0"/>
<organism evidence="3 4">
    <name type="scientific">Rubinisphaera brasiliensis (strain ATCC 49424 / DSM 5305 / JCM 21570 / IAM 15109 / NBRC 103401 / IFAM 1448)</name>
    <name type="common">Planctomyces brasiliensis</name>
    <dbReference type="NCBI Taxonomy" id="756272"/>
    <lineage>
        <taxon>Bacteria</taxon>
        <taxon>Pseudomonadati</taxon>
        <taxon>Planctomycetota</taxon>
        <taxon>Planctomycetia</taxon>
        <taxon>Planctomycetales</taxon>
        <taxon>Planctomycetaceae</taxon>
        <taxon>Rubinisphaera</taxon>
    </lineage>
</organism>
<evidence type="ECO:0000259" key="2">
    <source>
        <dbReference type="Pfam" id="PF07596"/>
    </source>
</evidence>
<keyword evidence="1" id="KW-0812">Transmembrane</keyword>
<dbReference type="InterPro" id="IPR027558">
    <property type="entry name" value="Pre_pil_HX9DG_C"/>
</dbReference>
<dbReference type="Pfam" id="PF07596">
    <property type="entry name" value="SBP_bac_10"/>
    <property type="match status" value="1"/>
</dbReference>
<sequence length="343" mass="36752">MPHTVRQARRAFTLIELLVVIAIIAILVALLLPAVQQAREAARRSSCKNNLKQLGLAMHNYHDVYGSLPPAYVLDPNVSDDEGHWVWSAFLLPYVELGSVFDALDVGDTPASYSFGQNIQTMQQRYPTFRCPSDAGQDVHTEAGYTIDYFDSSGARTSNVGVSVTNYVVSNNNAYNRANVPPNNYLDGTTGGTGVFGQNSSISFRDITDGSSNSLLIGERAYRIPQNPMYGGMLFAVRDNLSQGPTCQNCPIGAASATNTANNQGLLSISGSTHFGINPLSTNNNANASYSSLHAGGAQFVMADGSVRFISENIDNRTTSGGIVDSTFERLASIGDGQVIGEF</sequence>
<dbReference type="InterPro" id="IPR012902">
    <property type="entry name" value="N_methyl_site"/>
</dbReference>
<accession>F0SQW9</accession>
<feature type="transmembrane region" description="Helical" evidence="1">
    <location>
        <begin position="12"/>
        <end position="35"/>
    </location>
</feature>
<dbReference type="Proteomes" id="UP000006860">
    <property type="component" value="Chromosome"/>
</dbReference>
<dbReference type="PANTHER" id="PTHR30093">
    <property type="entry name" value="GENERAL SECRETION PATHWAY PROTEIN G"/>
    <property type="match status" value="1"/>
</dbReference>
<keyword evidence="4" id="KW-1185">Reference proteome</keyword>
<dbReference type="RefSeq" id="WP_013628914.1">
    <property type="nucleotide sequence ID" value="NC_015174.1"/>
</dbReference>
<evidence type="ECO:0000256" key="1">
    <source>
        <dbReference type="SAM" id="Phobius"/>
    </source>
</evidence>
<dbReference type="eggNOG" id="COG2165">
    <property type="taxonomic scope" value="Bacteria"/>
</dbReference>
<dbReference type="PANTHER" id="PTHR30093:SF2">
    <property type="entry name" value="TYPE II SECRETION SYSTEM PROTEIN H"/>
    <property type="match status" value="1"/>
</dbReference>
<dbReference type="NCBIfam" id="TIGR04294">
    <property type="entry name" value="pre_pil_HX9DG"/>
    <property type="match status" value="1"/>
</dbReference>
<dbReference type="Gene3D" id="3.30.700.10">
    <property type="entry name" value="Glycoprotein, Type 4 Pilin"/>
    <property type="match status" value="1"/>
</dbReference>
<name>F0SQW9_RUBBR</name>
<dbReference type="InterPro" id="IPR011453">
    <property type="entry name" value="DUF1559"/>
</dbReference>
<reference evidence="4" key="1">
    <citation type="submission" date="2011-02" db="EMBL/GenBank/DDBJ databases">
        <title>The complete genome of Planctomyces brasiliensis DSM 5305.</title>
        <authorList>
            <person name="Lucas S."/>
            <person name="Copeland A."/>
            <person name="Lapidus A."/>
            <person name="Bruce D."/>
            <person name="Goodwin L."/>
            <person name="Pitluck S."/>
            <person name="Kyrpides N."/>
            <person name="Mavromatis K."/>
            <person name="Pagani I."/>
            <person name="Ivanova N."/>
            <person name="Ovchinnikova G."/>
            <person name="Lu M."/>
            <person name="Detter J.C."/>
            <person name="Han C."/>
            <person name="Land M."/>
            <person name="Hauser L."/>
            <person name="Markowitz V."/>
            <person name="Cheng J.-F."/>
            <person name="Hugenholtz P."/>
            <person name="Woyke T."/>
            <person name="Wu D."/>
            <person name="Tindall B."/>
            <person name="Pomrenke H.G."/>
            <person name="Brambilla E."/>
            <person name="Klenk H.-P."/>
            <person name="Eisen J.A."/>
        </authorList>
    </citation>
    <scope>NUCLEOTIDE SEQUENCE [LARGE SCALE GENOMIC DNA]</scope>
    <source>
        <strain evidence="4">ATCC 49424 / DSM 5305 / JCM 21570 / NBRC 103401 / IFAM 1448</strain>
    </source>
</reference>
<proteinExistence type="predicted"/>
<keyword evidence="1" id="KW-0472">Membrane</keyword>
<evidence type="ECO:0000313" key="3">
    <source>
        <dbReference type="EMBL" id="ADY60190.1"/>
    </source>
</evidence>
<dbReference type="STRING" id="756272.Plabr_2590"/>
<dbReference type="AlphaFoldDB" id="F0SQW9"/>
<dbReference type="KEGG" id="pbs:Plabr_2590"/>
<dbReference type="SUPFAM" id="SSF54523">
    <property type="entry name" value="Pili subunits"/>
    <property type="match status" value="1"/>
</dbReference>
<dbReference type="NCBIfam" id="TIGR02532">
    <property type="entry name" value="IV_pilin_GFxxxE"/>
    <property type="match status" value="1"/>
</dbReference>
<dbReference type="OrthoDB" id="261883at2"/>
<keyword evidence="1" id="KW-1133">Transmembrane helix</keyword>
<dbReference type="Pfam" id="PF07963">
    <property type="entry name" value="N_methyl"/>
    <property type="match status" value="1"/>
</dbReference>
<dbReference type="EMBL" id="CP002546">
    <property type="protein sequence ID" value="ADY60190.1"/>
    <property type="molecule type" value="Genomic_DNA"/>
</dbReference>
<dbReference type="InterPro" id="IPR045584">
    <property type="entry name" value="Pilin-like"/>
</dbReference>
<evidence type="ECO:0000313" key="4">
    <source>
        <dbReference type="Proteomes" id="UP000006860"/>
    </source>
</evidence>
<feature type="domain" description="DUF1559" evidence="2">
    <location>
        <begin position="36"/>
        <end position="316"/>
    </location>
</feature>